<dbReference type="Pfam" id="PF00069">
    <property type="entry name" value="Pkinase"/>
    <property type="match status" value="1"/>
</dbReference>
<sequence>MSKLLSLLSIQQVKKTNQKYRVQQQLINCDLNLSDLLLNEDLQLKVAYFGFAARVNSGGDRRKTLCETPNYIAPDVLAKKRHSFEVDVWSIGCILAF</sequence>
<dbReference type="GO" id="GO:0005524">
    <property type="term" value="F:ATP binding"/>
    <property type="evidence" value="ECO:0007669"/>
    <property type="project" value="InterPro"/>
</dbReference>
<dbReference type="GO" id="GO:0005634">
    <property type="term" value="C:nucleus"/>
    <property type="evidence" value="ECO:0007669"/>
    <property type="project" value="TreeGrafter"/>
</dbReference>
<dbReference type="Gene3D" id="1.10.510.10">
    <property type="entry name" value="Transferase(Phosphotransferase) domain 1"/>
    <property type="match status" value="1"/>
</dbReference>
<dbReference type="GO" id="GO:0000922">
    <property type="term" value="C:spindle pole"/>
    <property type="evidence" value="ECO:0007669"/>
    <property type="project" value="TreeGrafter"/>
</dbReference>
<keyword evidence="3" id="KW-1185">Reference proteome</keyword>
<comment type="caution">
    <text evidence="2">The sequence shown here is derived from an EMBL/GenBank/DDBJ whole genome shotgun (WGS) entry which is preliminary data.</text>
</comment>
<dbReference type="InterPro" id="IPR011009">
    <property type="entry name" value="Kinase-like_dom_sf"/>
</dbReference>
<name>A0AAQ4CXJ6_AMBAM</name>
<dbReference type="PROSITE" id="PS50011">
    <property type="entry name" value="PROTEIN_KINASE_DOM"/>
    <property type="match status" value="1"/>
</dbReference>
<dbReference type="PANTHER" id="PTHR24345">
    <property type="entry name" value="SERINE/THREONINE-PROTEIN KINASE PLK"/>
    <property type="match status" value="1"/>
</dbReference>
<dbReference type="GO" id="GO:0000776">
    <property type="term" value="C:kinetochore"/>
    <property type="evidence" value="ECO:0007669"/>
    <property type="project" value="TreeGrafter"/>
</dbReference>
<evidence type="ECO:0000313" key="3">
    <source>
        <dbReference type="Proteomes" id="UP001321473"/>
    </source>
</evidence>
<dbReference type="EMBL" id="JARKHS020036832">
    <property type="protein sequence ID" value="KAK8754936.1"/>
    <property type="molecule type" value="Genomic_DNA"/>
</dbReference>
<organism evidence="2 3">
    <name type="scientific">Amblyomma americanum</name>
    <name type="common">Lone star tick</name>
    <dbReference type="NCBI Taxonomy" id="6943"/>
    <lineage>
        <taxon>Eukaryota</taxon>
        <taxon>Metazoa</taxon>
        <taxon>Ecdysozoa</taxon>
        <taxon>Arthropoda</taxon>
        <taxon>Chelicerata</taxon>
        <taxon>Arachnida</taxon>
        <taxon>Acari</taxon>
        <taxon>Parasitiformes</taxon>
        <taxon>Ixodida</taxon>
        <taxon>Ixodoidea</taxon>
        <taxon>Ixodidae</taxon>
        <taxon>Amblyomminae</taxon>
        <taxon>Amblyomma</taxon>
    </lineage>
</organism>
<dbReference type="InterPro" id="IPR000719">
    <property type="entry name" value="Prot_kinase_dom"/>
</dbReference>
<dbReference type="AlphaFoldDB" id="A0AAQ4CXJ6"/>
<reference evidence="2 3" key="1">
    <citation type="journal article" date="2023" name="Arcadia Sci">
        <title>De novo assembly of a long-read Amblyomma americanum tick genome.</title>
        <authorList>
            <person name="Chou S."/>
            <person name="Poskanzer K.E."/>
            <person name="Rollins M."/>
            <person name="Thuy-Boun P.S."/>
        </authorList>
    </citation>
    <scope>NUCLEOTIDE SEQUENCE [LARGE SCALE GENOMIC DNA]</scope>
    <source>
        <strain evidence="2">F_SG_1</strain>
        <tissue evidence="2">Salivary glands</tissue>
    </source>
</reference>
<feature type="domain" description="Protein kinase" evidence="1">
    <location>
        <begin position="1"/>
        <end position="97"/>
    </location>
</feature>
<protein>
    <recommendedName>
        <fullName evidence="1">Protein kinase domain-containing protein</fullName>
    </recommendedName>
</protein>
<dbReference type="PANTHER" id="PTHR24345:SF93">
    <property type="entry name" value="SERINE_THREONINE-PROTEIN KINASE PLK1"/>
    <property type="match status" value="1"/>
</dbReference>
<dbReference type="SUPFAM" id="SSF56112">
    <property type="entry name" value="Protein kinase-like (PK-like)"/>
    <property type="match status" value="1"/>
</dbReference>
<dbReference type="GO" id="GO:0005737">
    <property type="term" value="C:cytoplasm"/>
    <property type="evidence" value="ECO:0007669"/>
    <property type="project" value="TreeGrafter"/>
</dbReference>
<evidence type="ECO:0000313" key="2">
    <source>
        <dbReference type="EMBL" id="KAK8754936.1"/>
    </source>
</evidence>
<gene>
    <name evidence="2" type="ORF">V5799_002366</name>
</gene>
<dbReference type="Proteomes" id="UP001321473">
    <property type="component" value="Unassembled WGS sequence"/>
</dbReference>
<dbReference type="GO" id="GO:0005813">
    <property type="term" value="C:centrosome"/>
    <property type="evidence" value="ECO:0007669"/>
    <property type="project" value="TreeGrafter"/>
</dbReference>
<dbReference type="GO" id="GO:0004674">
    <property type="term" value="F:protein serine/threonine kinase activity"/>
    <property type="evidence" value="ECO:0007669"/>
    <property type="project" value="TreeGrafter"/>
</dbReference>
<dbReference type="GO" id="GO:0007052">
    <property type="term" value="P:mitotic spindle organization"/>
    <property type="evidence" value="ECO:0007669"/>
    <property type="project" value="TreeGrafter"/>
</dbReference>
<evidence type="ECO:0000259" key="1">
    <source>
        <dbReference type="PROSITE" id="PS50011"/>
    </source>
</evidence>
<proteinExistence type="predicted"/>
<accession>A0AAQ4CXJ6</accession>